<accession>A0ABQ8R1P0</accession>
<gene>
    <name evidence="2" type="ORF">NW768_009988</name>
</gene>
<protein>
    <recommendedName>
        <fullName evidence="1">MACPF domain-containing protein</fullName>
    </recommendedName>
</protein>
<dbReference type="InterPro" id="IPR020864">
    <property type="entry name" value="MACPF"/>
</dbReference>
<reference evidence="2" key="1">
    <citation type="submission" date="2022-09" db="EMBL/GenBank/DDBJ databases">
        <title>Fusarium specimens isolated from Avocado Roots.</title>
        <authorList>
            <person name="Stajich J."/>
            <person name="Roper C."/>
            <person name="Heimlech-Rivalta G."/>
        </authorList>
    </citation>
    <scope>NUCLEOTIDE SEQUENCE</scope>
    <source>
        <strain evidence="2">CF00095</strain>
    </source>
</reference>
<comment type="caution">
    <text evidence="2">The sequence shown here is derived from an EMBL/GenBank/DDBJ whole genome shotgun (WGS) entry which is preliminary data.</text>
</comment>
<proteinExistence type="predicted"/>
<keyword evidence="3" id="KW-1185">Reference proteome</keyword>
<organism evidence="2 3">
    <name type="scientific">Fusarium equiseti</name>
    <name type="common">Fusarium scirpi</name>
    <dbReference type="NCBI Taxonomy" id="61235"/>
    <lineage>
        <taxon>Eukaryota</taxon>
        <taxon>Fungi</taxon>
        <taxon>Dikarya</taxon>
        <taxon>Ascomycota</taxon>
        <taxon>Pezizomycotina</taxon>
        <taxon>Sordariomycetes</taxon>
        <taxon>Hypocreomycetidae</taxon>
        <taxon>Hypocreales</taxon>
        <taxon>Nectriaceae</taxon>
        <taxon>Fusarium</taxon>
        <taxon>Fusarium incarnatum-equiseti species complex</taxon>
    </lineage>
</organism>
<feature type="domain" description="MACPF" evidence="1">
    <location>
        <begin position="5"/>
        <end position="115"/>
    </location>
</feature>
<evidence type="ECO:0000313" key="3">
    <source>
        <dbReference type="Proteomes" id="UP001152024"/>
    </source>
</evidence>
<dbReference type="EMBL" id="JAOQBH010000018">
    <property type="protein sequence ID" value="KAJ4122996.1"/>
    <property type="molecule type" value="Genomic_DNA"/>
</dbReference>
<evidence type="ECO:0000313" key="2">
    <source>
        <dbReference type="EMBL" id="KAJ4122996.1"/>
    </source>
</evidence>
<sequence length="281" mass="30694">MKTTEDFYNFQNIYGEFFSTRVQQGGRLFSTEDVTNSSAETTEEKVKSMKAAAAASFSGYGASVDMSASYGKGSNAKGMKVSSESVSTLTWQANGGDTLLCNQTRPQEWAPTVAYHWNWRITRQDHIASIFDVAAQIKGMDWVIKEAIPLGLTINPNFDDAVPKPPAVLAEPKKTFTIQAEGYGKGRYLLTYPSSVCTTAAAAQACNMTKTSNFKIDSTVQKWGCILLGPETAESHDVDRLYEAENLNGEVQNEVSYTHVPSTMIASTKIKISFDTTPSIA</sequence>
<dbReference type="Pfam" id="PF01823">
    <property type="entry name" value="MACPF"/>
    <property type="match status" value="1"/>
</dbReference>
<name>A0ABQ8R1P0_FUSEQ</name>
<evidence type="ECO:0000259" key="1">
    <source>
        <dbReference type="Pfam" id="PF01823"/>
    </source>
</evidence>
<dbReference type="Proteomes" id="UP001152024">
    <property type="component" value="Unassembled WGS sequence"/>
</dbReference>